<evidence type="ECO:0000313" key="6">
    <source>
        <dbReference type="EMBL" id="MDN4073758.1"/>
    </source>
</evidence>
<name>A0ABT8E776_9BACL</name>
<evidence type="ECO:0000256" key="2">
    <source>
        <dbReference type="ARBA" id="ARBA00022692"/>
    </source>
</evidence>
<dbReference type="Pfam" id="PF07457">
    <property type="entry name" value="DUF1516"/>
    <property type="match status" value="1"/>
</dbReference>
<protein>
    <submittedName>
        <fullName evidence="6">DUF1516 family protein</fullName>
    </submittedName>
</protein>
<dbReference type="RefSeq" id="WP_290399858.1">
    <property type="nucleotide sequence ID" value="NZ_JAUHLN010000002.1"/>
</dbReference>
<keyword evidence="4 5" id="KW-0472">Membrane</keyword>
<keyword evidence="7" id="KW-1185">Reference proteome</keyword>
<organism evidence="6 7">
    <name type="scientific">Fictibacillus terranigra</name>
    <dbReference type="NCBI Taxonomy" id="3058424"/>
    <lineage>
        <taxon>Bacteria</taxon>
        <taxon>Bacillati</taxon>
        <taxon>Bacillota</taxon>
        <taxon>Bacilli</taxon>
        <taxon>Bacillales</taxon>
        <taxon>Fictibacillaceae</taxon>
        <taxon>Fictibacillus</taxon>
    </lineage>
</organism>
<evidence type="ECO:0000256" key="1">
    <source>
        <dbReference type="ARBA" id="ARBA00022475"/>
    </source>
</evidence>
<evidence type="ECO:0000313" key="7">
    <source>
        <dbReference type="Proteomes" id="UP001168694"/>
    </source>
</evidence>
<reference evidence="6" key="1">
    <citation type="submission" date="2023-06" db="EMBL/GenBank/DDBJ databases">
        <title>Draft Genome Sequences of Representative Paenibacillus Polymyxa, Bacillus cereus, Fictibacillus sp., and Brevibacillus agri Strains Isolated from Amazonian Dark Earth.</title>
        <authorList>
            <person name="Pellegrinetti T.A."/>
            <person name="Cunha I.C.M."/>
            <person name="Chaves M.G."/>
            <person name="Freitas A.S."/>
            <person name="Silva A.V.R."/>
            <person name="Tsai S.M."/>
            <person name="Mendes L.W."/>
        </authorList>
    </citation>
    <scope>NUCLEOTIDE SEQUENCE</scope>
    <source>
        <strain evidence="6">CENA-BCM004</strain>
    </source>
</reference>
<comment type="caution">
    <text evidence="6">The sequence shown here is derived from an EMBL/GenBank/DDBJ whole genome shotgun (WGS) entry which is preliminary data.</text>
</comment>
<dbReference type="InterPro" id="IPR010899">
    <property type="entry name" value="UPF0344"/>
</dbReference>
<gene>
    <name evidence="6" type="ORF">QYF49_12165</name>
</gene>
<keyword evidence="2 5" id="KW-0812">Transmembrane</keyword>
<keyword evidence="1" id="KW-1003">Cell membrane</keyword>
<evidence type="ECO:0000256" key="3">
    <source>
        <dbReference type="ARBA" id="ARBA00022989"/>
    </source>
</evidence>
<sequence>MLHFHVFSWSIALVLFFVTYSLYTRKNKKISKILHMILRLLYIVTFFTGVSLIYLWIKAGAVNLGPLIVKGVLGLAVIGLMEVMLNSIKRNEPKKTRWITFILALALVFYYGYSVLPMSL</sequence>
<feature type="transmembrane region" description="Helical" evidence="5">
    <location>
        <begin position="36"/>
        <end position="57"/>
    </location>
</feature>
<feature type="transmembrane region" description="Helical" evidence="5">
    <location>
        <begin position="6"/>
        <end position="24"/>
    </location>
</feature>
<proteinExistence type="predicted"/>
<evidence type="ECO:0000256" key="5">
    <source>
        <dbReference type="SAM" id="Phobius"/>
    </source>
</evidence>
<accession>A0ABT8E776</accession>
<feature type="transmembrane region" description="Helical" evidence="5">
    <location>
        <begin position="63"/>
        <end position="85"/>
    </location>
</feature>
<keyword evidence="3 5" id="KW-1133">Transmembrane helix</keyword>
<evidence type="ECO:0000256" key="4">
    <source>
        <dbReference type="ARBA" id="ARBA00023136"/>
    </source>
</evidence>
<feature type="transmembrane region" description="Helical" evidence="5">
    <location>
        <begin position="97"/>
        <end position="116"/>
    </location>
</feature>
<dbReference type="Proteomes" id="UP001168694">
    <property type="component" value="Unassembled WGS sequence"/>
</dbReference>
<dbReference type="EMBL" id="JAUHLN010000002">
    <property type="protein sequence ID" value="MDN4073758.1"/>
    <property type="molecule type" value="Genomic_DNA"/>
</dbReference>